<dbReference type="InterPro" id="IPR001173">
    <property type="entry name" value="Glyco_trans_2-like"/>
</dbReference>
<dbReference type="SUPFAM" id="SSF53448">
    <property type="entry name" value="Nucleotide-diphospho-sugar transferases"/>
    <property type="match status" value="1"/>
</dbReference>
<evidence type="ECO:0000259" key="1">
    <source>
        <dbReference type="Pfam" id="PF00535"/>
    </source>
</evidence>
<feature type="domain" description="Glycosyltransferase 2-like" evidence="1">
    <location>
        <begin position="12"/>
        <end position="136"/>
    </location>
</feature>
<gene>
    <name evidence="2" type="ORF">H8S40_04430</name>
</gene>
<dbReference type="EMBL" id="JACOPE010000001">
    <property type="protein sequence ID" value="MBC5682822.1"/>
    <property type="molecule type" value="Genomic_DNA"/>
</dbReference>
<dbReference type="RefSeq" id="WP_186864672.1">
    <property type="nucleotide sequence ID" value="NZ_JACOPE010000001.1"/>
</dbReference>
<dbReference type="Pfam" id="PF00535">
    <property type="entry name" value="Glycos_transf_2"/>
    <property type="match status" value="1"/>
</dbReference>
<dbReference type="PANTHER" id="PTHR22916">
    <property type="entry name" value="GLYCOSYLTRANSFERASE"/>
    <property type="match status" value="1"/>
</dbReference>
<comment type="caution">
    <text evidence="2">The sequence shown here is derived from an EMBL/GenBank/DDBJ whole genome shotgun (WGS) entry which is preliminary data.</text>
</comment>
<sequence>MENREVADGLVSIIMPSWNTERFIAETIQSVINQTYTNWELLIVDDCSSDNTDEVVASFKDERIKYFHNEKNSGAALTRNKAMREAKGEWIAFLDSDDLWTPEKLEHQIDFMKKNGYTLSFTEYEKIDEESNPLNIYVSGPEKVNKRKMYNYDYIGQLTMMYSAKEFGLIQIKDIKKNNDYAIRLQLYKKPGTCAYLLKENLAKYRVRKVSISHDKFRRKFKSHYDLFHMCDEKPAAVAVWYTCWNMFYGLLKKRNYEKSR</sequence>
<accession>A0ABR7G5W7</accession>
<dbReference type="PANTHER" id="PTHR22916:SF3">
    <property type="entry name" value="UDP-GLCNAC:BETAGAL BETA-1,3-N-ACETYLGLUCOSAMINYLTRANSFERASE-LIKE PROTEIN 1"/>
    <property type="match status" value="1"/>
</dbReference>
<keyword evidence="3" id="KW-1185">Reference proteome</keyword>
<proteinExistence type="predicted"/>
<dbReference type="CDD" id="cd00761">
    <property type="entry name" value="Glyco_tranf_GTA_type"/>
    <property type="match status" value="1"/>
</dbReference>
<protein>
    <submittedName>
        <fullName evidence="2">Glycosyltransferase family 2 protein</fullName>
    </submittedName>
</protein>
<dbReference type="Proteomes" id="UP000631576">
    <property type="component" value="Unassembled WGS sequence"/>
</dbReference>
<evidence type="ECO:0000313" key="3">
    <source>
        <dbReference type="Proteomes" id="UP000631576"/>
    </source>
</evidence>
<dbReference type="InterPro" id="IPR029044">
    <property type="entry name" value="Nucleotide-diphossugar_trans"/>
</dbReference>
<evidence type="ECO:0000313" key="2">
    <source>
        <dbReference type="EMBL" id="MBC5682822.1"/>
    </source>
</evidence>
<organism evidence="2 3">
    <name type="scientific">Ruminococcus hominis</name>
    <dbReference type="NCBI Taxonomy" id="2763065"/>
    <lineage>
        <taxon>Bacteria</taxon>
        <taxon>Bacillati</taxon>
        <taxon>Bacillota</taxon>
        <taxon>Clostridia</taxon>
        <taxon>Eubacteriales</taxon>
        <taxon>Oscillospiraceae</taxon>
        <taxon>Ruminococcus</taxon>
    </lineage>
</organism>
<dbReference type="Gene3D" id="3.90.550.10">
    <property type="entry name" value="Spore Coat Polysaccharide Biosynthesis Protein SpsA, Chain A"/>
    <property type="match status" value="1"/>
</dbReference>
<name>A0ABR7G5W7_9FIRM</name>
<reference evidence="2 3" key="1">
    <citation type="submission" date="2020-08" db="EMBL/GenBank/DDBJ databases">
        <title>Genome public.</title>
        <authorList>
            <person name="Liu C."/>
            <person name="Sun Q."/>
        </authorList>
    </citation>
    <scope>NUCLEOTIDE SEQUENCE [LARGE SCALE GENOMIC DNA]</scope>
    <source>
        <strain evidence="2 3">NSJ-13</strain>
    </source>
</reference>